<dbReference type="AlphaFoldDB" id="A0A161SI50"/>
<dbReference type="Proteomes" id="UP000076625">
    <property type="component" value="Unassembled WGS sequence"/>
</dbReference>
<evidence type="ECO:0000313" key="4">
    <source>
        <dbReference type="Proteomes" id="UP000076625"/>
    </source>
</evidence>
<evidence type="ECO:0000256" key="1">
    <source>
        <dbReference type="ARBA" id="ARBA00023002"/>
    </source>
</evidence>
<protein>
    <submittedName>
        <fullName evidence="3">FAD-dependent oxidoreductase</fullName>
    </submittedName>
</protein>
<dbReference type="SUPFAM" id="SSF51905">
    <property type="entry name" value="FAD/NAD(P)-binding domain"/>
    <property type="match status" value="1"/>
</dbReference>
<dbReference type="GO" id="GO:0016491">
    <property type="term" value="F:oxidoreductase activity"/>
    <property type="evidence" value="ECO:0007669"/>
    <property type="project" value="UniProtKB-KW"/>
</dbReference>
<feature type="domain" description="Rhodanese" evidence="2">
    <location>
        <begin position="44"/>
        <end position="80"/>
    </location>
</feature>
<dbReference type="OrthoDB" id="9342835at2"/>
<dbReference type="Gene3D" id="3.50.50.60">
    <property type="entry name" value="FAD/NAD(P)-binding domain"/>
    <property type="match status" value="1"/>
</dbReference>
<dbReference type="PANTHER" id="PTHR13847:SF281">
    <property type="entry name" value="FAD DEPENDENT OXIDOREDUCTASE DOMAIN-CONTAINING PROTEIN"/>
    <property type="match status" value="1"/>
</dbReference>
<reference evidence="4" key="1">
    <citation type="submission" date="2016-01" db="EMBL/GenBank/DDBJ databases">
        <title>Draft genome of Chromobacterium sp. F49.</title>
        <authorList>
            <person name="Hong K.W."/>
        </authorList>
    </citation>
    <scope>NUCLEOTIDE SEQUENCE [LARGE SCALE GENOMIC DNA]</scope>
    <source>
        <strain evidence="4">CN10</strain>
    </source>
</reference>
<keyword evidence="1" id="KW-0560">Oxidoreductase</keyword>
<accession>A0A161SI50</accession>
<gene>
    <name evidence="3" type="ORF">AVW16_08250</name>
</gene>
<dbReference type="PANTHER" id="PTHR13847">
    <property type="entry name" value="SARCOSINE DEHYDROGENASE-RELATED"/>
    <property type="match status" value="1"/>
</dbReference>
<dbReference type="GO" id="GO:0005737">
    <property type="term" value="C:cytoplasm"/>
    <property type="evidence" value="ECO:0007669"/>
    <property type="project" value="TreeGrafter"/>
</dbReference>
<evidence type="ECO:0000259" key="2">
    <source>
        <dbReference type="PROSITE" id="PS50206"/>
    </source>
</evidence>
<dbReference type="Gene3D" id="3.30.9.10">
    <property type="entry name" value="D-Amino Acid Oxidase, subunit A, domain 2"/>
    <property type="match status" value="1"/>
</dbReference>
<dbReference type="InterPro" id="IPR006076">
    <property type="entry name" value="FAD-dep_OxRdtase"/>
</dbReference>
<name>A0A161SI50_9NEIS</name>
<comment type="caution">
    <text evidence="3">The sequence shown here is derived from an EMBL/GenBank/DDBJ whole genome shotgun (WGS) entry which is preliminary data.</text>
</comment>
<dbReference type="InterPro" id="IPR001763">
    <property type="entry name" value="Rhodanese-like_dom"/>
</dbReference>
<evidence type="ECO:0000313" key="3">
    <source>
        <dbReference type="EMBL" id="KZE33520.1"/>
    </source>
</evidence>
<dbReference type="InterPro" id="IPR036188">
    <property type="entry name" value="FAD/NAD-bd_sf"/>
</dbReference>
<dbReference type="EMBL" id="LQQU01000013">
    <property type="protein sequence ID" value="KZE33520.1"/>
    <property type="molecule type" value="Genomic_DNA"/>
</dbReference>
<dbReference type="STRING" id="1452487.AVW16_08250"/>
<dbReference type="RefSeq" id="WP_066610879.1">
    <property type="nucleotide sequence ID" value="NZ_LQQU01000013.1"/>
</dbReference>
<dbReference type="Pfam" id="PF01266">
    <property type="entry name" value="DAO"/>
    <property type="match status" value="1"/>
</dbReference>
<organism evidence="3 4">
    <name type="scientific">Crenobacter luteus</name>
    <dbReference type="NCBI Taxonomy" id="1452487"/>
    <lineage>
        <taxon>Bacteria</taxon>
        <taxon>Pseudomonadati</taxon>
        <taxon>Pseudomonadota</taxon>
        <taxon>Betaproteobacteria</taxon>
        <taxon>Neisseriales</taxon>
        <taxon>Neisseriaceae</taxon>
        <taxon>Crenobacter</taxon>
    </lineage>
</organism>
<proteinExistence type="predicted"/>
<dbReference type="PROSITE" id="PS50206">
    <property type="entry name" value="RHODANESE_3"/>
    <property type="match status" value="1"/>
</dbReference>
<keyword evidence="4" id="KW-1185">Reference proteome</keyword>
<sequence length="432" mass="47303">MFGSLQFAGREHVESWYAASAGSFTPRPRLGESLTADVCVVGAGYTGLSAALELAERGYRVVVLEGARVGWGASGRNGGQVLSDLACGMNLVRDELGQDAAREIWSMTREAVELVGQRCAKYDIDAELVWGYFHAALKERQLREQAAWQEDAARHYGYDRFELVGRDRLPEMVASERYVGGLFEPDAGHLHPLKYAQGLARAAEAAGVRIFEHSAVSGIVPGATVRVAVGKLEVRAESVVLAGNTYLGRLVPELDKKIMPVGTYLIATEPLGEARARALIPKNLAVCDANFVLDYFRFSRDTRLLFGGRVSYTGMTPVGLRDAMRRSMLKVFPGLADAKVEYDWGGFVDITMNRAPHFGRVQPNVFFAQGFSGHGVALTGLAGRLMAEAIDGEPERFDLFARLSHRSFPGGALLRTPALLMATSYYRLRDYL</sequence>